<dbReference type="Pfam" id="PF00406">
    <property type="entry name" value="ADK"/>
    <property type="match status" value="2"/>
</dbReference>
<dbReference type="GO" id="GO:0005524">
    <property type="term" value="F:ATP binding"/>
    <property type="evidence" value="ECO:0007669"/>
    <property type="project" value="InterPro"/>
</dbReference>
<dbReference type="Gene3D" id="3.40.50.300">
    <property type="entry name" value="P-loop containing nucleotide triphosphate hydrolases"/>
    <property type="match status" value="2"/>
</dbReference>
<proteinExistence type="inferred from homology"/>
<dbReference type="InterPro" id="IPR027417">
    <property type="entry name" value="P-loop_NTPase"/>
</dbReference>
<evidence type="ECO:0000256" key="1">
    <source>
        <dbReference type="ARBA" id="ARBA00022679"/>
    </source>
</evidence>
<evidence type="ECO:0000256" key="2">
    <source>
        <dbReference type="ARBA" id="ARBA00022741"/>
    </source>
</evidence>
<sequence length="536" mass="59146">MGICLDTDQQNGSQVFEGQHQGREAWERDNQDPNPRTPPNGQFPMHNGGHVKFEVPKVPVIFVLGGPGSGKVTHCDNLMQEKRGIAHINMTDLLQQYAIGNADMKDFSQLSSKTVTEVLMLEMKMAPAAKTYLVSGYPRSMRDVVEYSEKIQVVNGVILVSWRQKILERQIEYGAKLGHVVLSLARMELNNFYRNVMPVADYFDQRGMLYAVNGERNPSDVYKDFRSAVLRTLGMQEPVTSSGPEQVTTASVEPELAPVLRPEGDPQPEYKVPVKGFPPVIWVIGGPGSNKAALCQKAVRQSTGWVHCSVGRMLRTTAETTDPRQSNDSQLVRAAITAGDMVPQTFVLQLVESQMRTNMSAQGILMDGFPRDMNQVSEFETKFKQQPSVILLDCSKLQLGRGRLDDSVAAFRHRLELFRELSLPMLKALDAENRLTIVDGDTDTAHGNKPAAAPNGHAYDATFLHDLDDEDEATLKVTHNTTSRRPAANGVANGAVFGADVPGRLVNGLGPPGRLSRDTIRDMYANVETYPADSQL</sequence>
<dbReference type="PRINTS" id="PR00094">
    <property type="entry name" value="ADENYLTKNASE"/>
</dbReference>
<evidence type="ECO:0000256" key="5">
    <source>
        <dbReference type="SAM" id="MobiDB-lite"/>
    </source>
</evidence>
<dbReference type="PANTHER" id="PTHR23359">
    <property type="entry name" value="NUCLEOTIDE KINASE"/>
    <property type="match status" value="1"/>
</dbReference>
<dbReference type="GO" id="GO:0006139">
    <property type="term" value="P:nucleobase-containing compound metabolic process"/>
    <property type="evidence" value="ECO:0007669"/>
    <property type="project" value="InterPro"/>
</dbReference>
<dbReference type="SUPFAM" id="SSF52540">
    <property type="entry name" value="P-loop containing nucleoside triphosphate hydrolases"/>
    <property type="match status" value="2"/>
</dbReference>
<accession>A0A7R9EA86</accession>
<evidence type="ECO:0008006" key="7">
    <source>
        <dbReference type="Google" id="ProtNLM"/>
    </source>
</evidence>
<dbReference type="GO" id="GO:0019205">
    <property type="term" value="F:nucleobase-containing compound kinase activity"/>
    <property type="evidence" value="ECO:0007669"/>
    <property type="project" value="InterPro"/>
</dbReference>
<name>A0A7R9EA86_9NEOP</name>
<dbReference type="CDD" id="cd01428">
    <property type="entry name" value="ADK"/>
    <property type="match status" value="1"/>
</dbReference>
<keyword evidence="1 4" id="KW-0808">Transferase</keyword>
<dbReference type="EMBL" id="OB794442">
    <property type="protein sequence ID" value="CAD7430301.1"/>
    <property type="molecule type" value="Genomic_DNA"/>
</dbReference>
<keyword evidence="2" id="KW-0547">Nucleotide-binding</keyword>
<gene>
    <name evidence="6" type="ORF">TMSB3V08_LOCUS7061</name>
</gene>
<feature type="compositionally biased region" description="Polar residues" evidence="5">
    <location>
        <begin position="7"/>
        <end position="16"/>
    </location>
</feature>
<evidence type="ECO:0000256" key="4">
    <source>
        <dbReference type="RuleBase" id="RU003330"/>
    </source>
</evidence>
<protein>
    <recommendedName>
        <fullName evidence="7">Adenylate kinase</fullName>
    </recommendedName>
</protein>
<evidence type="ECO:0000313" key="6">
    <source>
        <dbReference type="EMBL" id="CAD7430301.1"/>
    </source>
</evidence>
<feature type="compositionally biased region" description="Basic and acidic residues" evidence="5">
    <location>
        <begin position="20"/>
        <end position="31"/>
    </location>
</feature>
<comment type="similarity">
    <text evidence="4">Belongs to the adenylate kinase family.</text>
</comment>
<dbReference type="AlphaFoldDB" id="A0A7R9EA86"/>
<evidence type="ECO:0000256" key="3">
    <source>
        <dbReference type="ARBA" id="ARBA00022777"/>
    </source>
</evidence>
<keyword evidence="3 4" id="KW-0418">Kinase</keyword>
<organism evidence="6">
    <name type="scientific">Timema monikensis</name>
    <dbReference type="NCBI Taxonomy" id="170555"/>
    <lineage>
        <taxon>Eukaryota</taxon>
        <taxon>Metazoa</taxon>
        <taxon>Ecdysozoa</taxon>
        <taxon>Arthropoda</taxon>
        <taxon>Hexapoda</taxon>
        <taxon>Insecta</taxon>
        <taxon>Pterygota</taxon>
        <taxon>Neoptera</taxon>
        <taxon>Polyneoptera</taxon>
        <taxon>Phasmatodea</taxon>
        <taxon>Timematodea</taxon>
        <taxon>Timematoidea</taxon>
        <taxon>Timematidae</taxon>
        <taxon>Timema</taxon>
    </lineage>
</organism>
<reference evidence="6" key="1">
    <citation type="submission" date="2020-11" db="EMBL/GenBank/DDBJ databases">
        <authorList>
            <person name="Tran Van P."/>
        </authorList>
    </citation>
    <scope>NUCLEOTIDE SEQUENCE</scope>
</reference>
<dbReference type="PROSITE" id="PS00113">
    <property type="entry name" value="ADENYLATE_KINASE"/>
    <property type="match status" value="1"/>
</dbReference>
<dbReference type="InterPro" id="IPR033690">
    <property type="entry name" value="Adenylat_kinase_CS"/>
</dbReference>
<feature type="region of interest" description="Disordered" evidence="5">
    <location>
        <begin position="1"/>
        <end position="47"/>
    </location>
</feature>
<dbReference type="InterPro" id="IPR000850">
    <property type="entry name" value="Adenylat/UMP-CMP_kin"/>
</dbReference>